<dbReference type="CDD" id="cd09323">
    <property type="entry name" value="TDT_SLAC1_like"/>
    <property type="match status" value="1"/>
</dbReference>
<dbReference type="GO" id="GO:0005886">
    <property type="term" value="C:plasma membrane"/>
    <property type="evidence" value="ECO:0007669"/>
    <property type="project" value="TreeGrafter"/>
</dbReference>
<dbReference type="RefSeq" id="WP_128384686.1">
    <property type="nucleotide sequence ID" value="NZ_CP035033.1"/>
</dbReference>
<keyword evidence="4 5" id="KW-0472">Membrane</keyword>
<feature type="transmembrane region" description="Helical" evidence="5">
    <location>
        <begin position="141"/>
        <end position="161"/>
    </location>
</feature>
<feature type="transmembrane region" description="Helical" evidence="5">
    <location>
        <begin position="198"/>
        <end position="216"/>
    </location>
</feature>
<dbReference type="Gene3D" id="1.50.10.150">
    <property type="entry name" value="Voltage-dependent anion channel"/>
    <property type="match status" value="1"/>
</dbReference>
<reference evidence="6 7" key="1">
    <citation type="journal article" date="2018" name="Environ. Microbiol.">
        <title>Genomes of ubiquitous marine and hypersaline Hydrogenovibrio, Thiomicrorhabdus and Thiomicrospira spp. encode a diversity of mechanisms to sustain chemolithoautotrophy in heterogeneous environments.</title>
        <authorList>
            <person name="Scott K.M."/>
            <person name="Williams J."/>
            <person name="Porter C.M.B."/>
            <person name="Russel S."/>
            <person name="Harmer T.L."/>
            <person name="Paul J.H."/>
            <person name="Antonen K.M."/>
            <person name="Bridges M.K."/>
            <person name="Camper G.J."/>
            <person name="Campla C.K."/>
            <person name="Casella L.G."/>
            <person name="Chase E."/>
            <person name="Conrad J.W."/>
            <person name="Cruz M.C."/>
            <person name="Dunlap D.S."/>
            <person name="Duran L."/>
            <person name="Fahsbender E.M."/>
            <person name="Goldsmith D.B."/>
            <person name="Keeley R.F."/>
            <person name="Kondoff M.R."/>
            <person name="Kussy B.I."/>
            <person name="Lane M.K."/>
            <person name="Lawler S."/>
            <person name="Leigh B.A."/>
            <person name="Lewis C."/>
            <person name="Lostal L.M."/>
            <person name="Marking D."/>
            <person name="Mancera P.A."/>
            <person name="McClenthan E.C."/>
            <person name="McIntyre E.A."/>
            <person name="Mine J.A."/>
            <person name="Modi S."/>
            <person name="Moore B.D."/>
            <person name="Morgan W.A."/>
            <person name="Nelson K.M."/>
            <person name="Nguyen K.N."/>
            <person name="Ogburn N."/>
            <person name="Parrino D.G."/>
            <person name="Pedapudi A.D."/>
            <person name="Pelham R.P."/>
            <person name="Preece A.M."/>
            <person name="Rampersad E.A."/>
            <person name="Richardson J.C."/>
            <person name="Rodgers C.M."/>
            <person name="Schaffer B.L."/>
            <person name="Sheridan N.E."/>
            <person name="Solone M.R."/>
            <person name="Staley Z.R."/>
            <person name="Tabuchi M."/>
            <person name="Waide R.J."/>
            <person name="Wanjugi P.W."/>
            <person name="Young S."/>
            <person name="Clum A."/>
            <person name="Daum C."/>
            <person name="Huntemann M."/>
            <person name="Ivanova N."/>
            <person name="Kyrpides N."/>
            <person name="Mikhailova N."/>
            <person name="Palaniappan K."/>
            <person name="Pillay M."/>
            <person name="Reddy T.B.K."/>
            <person name="Shapiro N."/>
            <person name="Stamatis D."/>
            <person name="Varghese N."/>
            <person name="Woyke T."/>
            <person name="Boden R."/>
            <person name="Freyermuth S.K."/>
            <person name="Kerfeld C.A."/>
        </authorList>
    </citation>
    <scope>NUCLEOTIDE SEQUENCE [LARGE SCALE GENOMIC DNA]</scope>
    <source>
        <strain evidence="6 7">JR-2</strain>
    </source>
</reference>
<sequence length="320" mass="35883">MTDNEFRLPYFPASFFGMVMGVTGLSIALLAVKTSATLMAGQAVLAVATLLFVGLLVSYLLKVVRFPDAVQAEIRHPVKMNFVPAISISLILLSIAFYAIGKTQLSFWLWSVGVVAHLILTLWVLYHWIHHDFFKIEHSNPAWFIPIVGNILVPIVGVHHAPVEISWFFFSIGIVFWPVIMAILFNRIIFHPPIVDKLIPTLFIFIAPPAVGFLSYEALNGGVLDAFARILYFFAAFMTLLMLVSAGKFLQVKFALSCWAYTFPLAAISIASFKLFDLTNQVVFQWVGIVLLALLSLMILVFAWKTIQAIRNRHICTPEH</sequence>
<evidence type="ECO:0000256" key="4">
    <source>
        <dbReference type="ARBA" id="ARBA00023136"/>
    </source>
</evidence>
<name>A0A410H2E0_9GAMM</name>
<dbReference type="Proteomes" id="UP000285478">
    <property type="component" value="Chromosome"/>
</dbReference>
<evidence type="ECO:0000313" key="7">
    <source>
        <dbReference type="Proteomes" id="UP000285478"/>
    </source>
</evidence>
<dbReference type="InterPro" id="IPR052951">
    <property type="entry name" value="Tellurite_res_ion_channel"/>
</dbReference>
<evidence type="ECO:0000256" key="2">
    <source>
        <dbReference type="ARBA" id="ARBA00022692"/>
    </source>
</evidence>
<dbReference type="InterPro" id="IPR004695">
    <property type="entry name" value="SLAC1/Mae1/Ssu1/TehA"/>
</dbReference>
<feature type="transmembrane region" description="Helical" evidence="5">
    <location>
        <begin position="82"/>
        <end position="101"/>
    </location>
</feature>
<feature type="transmembrane region" description="Helical" evidence="5">
    <location>
        <begin position="228"/>
        <end position="246"/>
    </location>
</feature>
<evidence type="ECO:0000256" key="1">
    <source>
        <dbReference type="ARBA" id="ARBA00004141"/>
    </source>
</evidence>
<dbReference type="GO" id="GO:0046583">
    <property type="term" value="F:monoatomic cation efflux transmembrane transporter activity"/>
    <property type="evidence" value="ECO:0007669"/>
    <property type="project" value="TreeGrafter"/>
</dbReference>
<keyword evidence="7" id="KW-1185">Reference proteome</keyword>
<feature type="transmembrane region" description="Helical" evidence="5">
    <location>
        <begin position="38"/>
        <end position="61"/>
    </location>
</feature>
<dbReference type="AlphaFoldDB" id="A0A410H2E0"/>
<protein>
    <submittedName>
        <fullName evidence="6">C4-dicarboxylate ABC transporter</fullName>
    </submittedName>
</protein>
<dbReference type="Pfam" id="PF03595">
    <property type="entry name" value="SLAC1"/>
    <property type="match status" value="1"/>
</dbReference>
<feature type="transmembrane region" description="Helical" evidence="5">
    <location>
        <begin position="282"/>
        <end position="304"/>
    </location>
</feature>
<evidence type="ECO:0000256" key="5">
    <source>
        <dbReference type="SAM" id="Phobius"/>
    </source>
</evidence>
<feature type="transmembrane region" description="Helical" evidence="5">
    <location>
        <begin position="258"/>
        <end position="276"/>
    </location>
</feature>
<feature type="transmembrane region" description="Helical" evidence="5">
    <location>
        <begin position="167"/>
        <end position="186"/>
    </location>
</feature>
<keyword evidence="3 5" id="KW-1133">Transmembrane helix</keyword>
<dbReference type="PANTHER" id="PTHR37955">
    <property type="entry name" value="TELLURITE RESISTANCE PROTEIN TEHA"/>
    <property type="match status" value="1"/>
</dbReference>
<organism evidence="6 7">
    <name type="scientific">Hydrogenovibrio thermophilus</name>
    <dbReference type="NCBI Taxonomy" id="265883"/>
    <lineage>
        <taxon>Bacteria</taxon>
        <taxon>Pseudomonadati</taxon>
        <taxon>Pseudomonadota</taxon>
        <taxon>Gammaproteobacteria</taxon>
        <taxon>Thiotrichales</taxon>
        <taxon>Piscirickettsiaceae</taxon>
        <taxon>Hydrogenovibrio</taxon>
    </lineage>
</organism>
<dbReference type="PANTHER" id="PTHR37955:SF1">
    <property type="entry name" value="DEP DOMAIN-CONTAINING PROTEIN"/>
    <property type="match status" value="1"/>
</dbReference>
<gene>
    <name evidence="6" type="ORF">EPV75_05200</name>
</gene>
<dbReference type="EMBL" id="CP035033">
    <property type="protein sequence ID" value="QAB15108.1"/>
    <property type="molecule type" value="Genomic_DNA"/>
</dbReference>
<feature type="transmembrane region" description="Helical" evidence="5">
    <location>
        <begin position="12"/>
        <end position="32"/>
    </location>
</feature>
<keyword evidence="2 5" id="KW-0812">Transmembrane</keyword>
<evidence type="ECO:0000256" key="3">
    <source>
        <dbReference type="ARBA" id="ARBA00022989"/>
    </source>
</evidence>
<dbReference type="InterPro" id="IPR038665">
    <property type="entry name" value="Voltage-dep_anion_channel_sf"/>
</dbReference>
<dbReference type="KEGG" id="htr:EPV75_05200"/>
<proteinExistence type="predicted"/>
<accession>A0A410H2E0</accession>
<comment type="subcellular location">
    <subcellularLocation>
        <location evidence="1">Membrane</location>
        <topology evidence="1">Multi-pass membrane protein</topology>
    </subcellularLocation>
</comment>
<evidence type="ECO:0000313" key="6">
    <source>
        <dbReference type="EMBL" id="QAB15108.1"/>
    </source>
</evidence>
<feature type="transmembrane region" description="Helical" evidence="5">
    <location>
        <begin position="107"/>
        <end position="129"/>
    </location>
</feature>